<evidence type="ECO:0000259" key="1">
    <source>
        <dbReference type="Pfam" id="PF14905"/>
    </source>
</evidence>
<organism evidence="2 3">
    <name type="scientific">Phocaeicola sartorii</name>
    <dbReference type="NCBI Taxonomy" id="671267"/>
    <lineage>
        <taxon>Bacteria</taxon>
        <taxon>Pseudomonadati</taxon>
        <taxon>Bacteroidota</taxon>
        <taxon>Bacteroidia</taxon>
        <taxon>Bacteroidales</taxon>
        <taxon>Bacteroidaceae</taxon>
        <taxon>Phocaeicola</taxon>
    </lineage>
</organism>
<evidence type="ECO:0000313" key="3">
    <source>
        <dbReference type="Proteomes" id="UP000310760"/>
    </source>
</evidence>
<dbReference type="EMBL" id="SRYJ01000038">
    <property type="protein sequence ID" value="TGY68598.1"/>
    <property type="molecule type" value="Genomic_DNA"/>
</dbReference>
<sequence length="389" mass="45385">MRLSYLPKSVRRYWRIVRQKTSAKKRLNLYDRYSIYADQKHSLSKGWSLGYGASYRLVNDRDFQTYSKVTGNINPSNTYSNLQEQTTDFYASLSKNFAAGLSMTLSATAEHYSIRDYQKWAIYPQVSLTYSKTPKHTFQLSLTTDKTYPSYWEMQSTVSYLNGYSELWGTPGLKPSAFYNLNGSYILKRKYIFNLFFMHALDFFAQTPYQSTERLALIYKNTNWNYMQSWGANAIVPFNVGSRLNSRLTLTGMQVRQRCDDFFDIPFNRNKWAFNAALDNTFKVTRNLAFELMGFVQTPTIQGTFNIELIFNLNAGMKWNFGNEKFSLSVRGNDISNTGMPQANVRFKGQYVDMNSGFYSRTFSMDFMYRFGGYKRKEIKKVDASRFGY</sequence>
<name>A0A4S2FIA5_9BACT</name>
<proteinExistence type="predicted"/>
<dbReference type="Pfam" id="PF14905">
    <property type="entry name" value="OMP_b-brl_3"/>
    <property type="match status" value="1"/>
</dbReference>
<reference evidence="2 3" key="1">
    <citation type="submission" date="2019-04" db="EMBL/GenBank/DDBJ databases">
        <title>Microbes associate with the intestines of laboratory mice.</title>
        <authorList>
            <person name="Navarre W."/>
            <person name="Wong E."/>
            <person name="Huang K."/>
            <person name="Tropini C."/>
            <person name="Ng K."/>
            <person name="Yu B."/>
        </authorList>
    </citation>
    <scope>NUCLEOTIDE SEQUENCE [LARGE SCALE GENOMIC DNA]</scope>
    <source>
        <strain evidence="2 3">NM22_B1</strain>
    </source>
</reference>
<comment type="caution">
    <text evidence="2">The sequence shown here is derived from an EMBL/GenBank/DDBJ whole genome shotgun (WGS) entry which is preliminary data.</text>
</comment>
<dbReference type="AlphaFoldDB" id="A0A4S2FIA5"/>
<dbReference type="SUPFAM" id="SSF56935">
    <property type="entry name" value="Porins"/>
    <property type="match status" value="1"/>
</dbReference>
<protein>
    <recommendedName>
        <fullName evidence="1">Outer membrane protein beta-barrel domain-containing protein</fullName>
    </recommendedName>
</protein>
<dbReference type="Proteomes" id="UP000310760">
    <property type="component" value="Unassembled WGS sequence"/>
</dbReference>
<evidence type="ECO:0000313" key="2">
    <source>
        <dbReference type="EMBL" id="TGY68598.1"/>
    </source>
</evidence>
<feature type="domain" description="Outer membrane protein beta-barrel" evidence="1">
    <location>
        <begin position="28"/>
        <end position="369"/>
    </location>
</feature>
<accession>A0A4S2FIA5</accession>
<gene>
    <name evidence="2" type="ORF">E5339_15945</name>
</gene>
<dbReference type="InterPro" id="IPR041700">
    <property type="entry name" value="OMP_b-brl_3"/>
</dbReference>